<dbReference type="Gene3D" id="2.130.10.10">
    <property type="entry name" value="YVTN repeat-like/Quinoprotein amine dehydrogenase"/>
    <property type="match status" value="2"/>
</dbReference>
<dbReference type="InterPro" id="IPR015943">
    <property type="entry name" value="WD40/YVTN_repeat-like_dom_sf"/>
</dbReference>
<dbReference type="Proteomes" id="UP000054248">
    <property type="component" value="Unassembled WGS sequence"/>
</dbReference>
<keyword evidence="2" id="KW-1185">Reference proteome</keyword>
<evidence type="ECO:0000313" key="2">
    <source>
        <dbReference type="Proteomes" id="UP000054248"/>
    </source>
</evidence>
<sequence length="473" mass="52869">MVAVLQGASPGSTKLLSGLAPKVDICSRLTLVILQNLVPKCWSIDPKKRQSSSSVLQCLKYVELGNSDPPPSPDQPPHDEEKADIWATSQPTTAKLSILSKHELEERGYYRMQLISRAEGWVSEDAPEPEVVLRCHEDGFHLSVAPNGKWLAVNFQATSQLWNLEHLSSPPLDLPARGLWARYEWSPDSQHLACFDGNDLYTWSTESQSNKGHFNGRPVWSAAWFSNGEALAVESVGQISIMSTKSGQFQMGSDWMLATSRAHQASPMATIPVDCVGGRRIVVMTGCQQISDDVNGVRDRFWVPGWASNKREATIKALARAPHDDGVQNVTISRNGEFVLLSHHNASPALWRLKVTDGDGIWNIQITLTYSFSMPPNFLPSTHVYWVSFGGDNDEWVISATTQGHIIIWDTQSPEPFRAIEGLPYPEYSSHPKVVYCPTKDKSSSLMLLYGQDRREVVVWKWWKVSSDWIMVI</sequence>
<dbReference type="EMBL" id="KN822972">
    <property type="protein sequence ID" value="KIO30434.1"/>
    <property type="molecule type" value="Genomic_DNA"/>
</dbReference>
<dbReference type="SUPFAM" id="SSF50978">
    <property type="entry name" value="WD40 repeat-like"/>
    <property type="match status" value="1"/>
</dbReference>
<dbReference type="AlphaFoldDB" id="A0A0C3QRK6"/>
<name>A0A0C3QRK6_9AGAM</name>
<protein>
    <submittedName>
        <fullName evidence="1">Uncharacterized protein</fullName>
    </submittedName>
</protein>
<proteinExistence type="predicted"/>
<reference evidence="1 2" key="1">
    <citation type="submission" date="2014-04" db="EMBL/GenBank/DDBJ databases">
        <authorList>
            <consortium name="DOE Joint Genome Institute"/>
            <person name="Kuo A."/>
            <person name="Girlanda M."/>
            <person name="Perotto S."/>
            <person name="Kohler A."/>
            <person name="Nagy L.G."/>
            <person name="Floudas D."/>
            <person name="Copeland A."/>
            <person name="Barry K.W."/>
            <person name="Cichocki N."/>
            <person name="Veneault-Fourrey C."/>
            <person name="LaButti K."/>
            <person name="Lindquist E.A."/>
            <person name="Lipzen A."/>
            <person name="Lundell T."/>
            <person name="Morin E."/>
            <person name="Murat C."/>
            <person name="Sun H."/>
            <person name="Tunlid A."/>
            <person name="Henrissat B."/>
            <person name="Grigoriev I.V."/>
            <person name="Hibbett D.S."/>
            <person name="Martin F."/>
            <person name="Nordberg H.P."/>
            <person name="Cantor M.N."/>
            <person name="Hua S.X."/>
        </authorList>
    </citation>
    <scope>NUCLEOTIDE SEQUENCE [LARGE SCALE GENOMIC DNA]</scope>
    <source>
        <strain evidence="1 2">MUT 4182</strain>
    </source>
</reference>
<dbReference type="InterPro" id="IPR036322">
    <property type="entry name" value="WD40_repeat_dom_sf"/>
</dbReference>
<dbReference type="HOGENOM" id="CLU_592109_0_0_1"/>
<gene>
    <name evidence="1" type="ORF">M407DRAFT_5637</name>
</gene>
<dbReference type="STRING" id="1051891.A0A0C3QRK6"/>
<dbReference type="OrthoDB" id="3315324at2759"/>
<reference evidence="2" key="2">
    <citation type="submission" date="2015-01" db="EMBL/GenBank/DDBJ databases">
        <title>Evolutionary Origins and Diversification of the Mycorrhizal Mutualists.</title>
        <authorList>
            <consortium name="DOE Joint Genome Institute"/>
            <consortium name="Mycorrhizal Genomics Consortium"/>
            <person name="Kohler A."/>
            <person name="Kuo A."/>
            <person name="Nagy L.G."/>
            <person name="Floudas D."/>
            <person name="Copeland A."/>
            <person name="Barry K.W."/>
            <person name="Cichocki N."/>
            <person name="Veneault-Fourrey C."/>
            <person name="LaButti K."/>
            <person name="Lindquist E.A."/>
            <person name="Lipzen A."/>
            <person name="Lundell T."/>
            <person name="Morin E."/>
            <person name="Murat C."/>
            <person name="Riley R."/>
            <person name="Ohm R."/>
            <person name="Sun H."/>
            <person name="Tunlid A."/>
            <person name="Henrissat B."/>
            <person name="Grigoriev I.V."/>
            <person name="Hibbett D.S."/>
            <person name="Martin F."/>
        </authorList>
    </citation>
    <scope>NUCLEOTIDE SEQUENCE [LARGE SCALE GENOMIC DNA]</scope>
    <source>
        <strain evidence="2">MUT 4182</strain>
    </source>
</reference>
<organism evidence="1 2">
    <name type="scientific">Tulasnella calospora MUT 4182</name>
    <dbReference type="NCBI Taxonomy" id="1051891"/>
    <lineage>
        <taxon>Eukaryota</taxon>
        <taxon>Fungi</taxon>
        <taxon>Dikarya</taxon>
        <taxon>Basidiomycota</taxon>
        <taxon>Agaricomycotina</taxon>
        <taxon>Agaricomycetes</taxon>
        <taxon>Cantharellales</taxon>
        <taxon>Tulasnellaceae</taxon>
        <taxon>Tulasnella</taxon>
    </lineage>
</organism>
<accession>A0A0C3QRK6</accession>
<evidence type="ECO:0000313" key="1">
    <source>
        <dbReference type="EMBL" id="KIO30434.1"/>
    </source>
</evidence>